<dbReference type="AlphaFoldDB" id="K1XIY8"/>
<accession>K1XIY8</accession>
<organism evidence="1">
    <name type="scientific">uncultured bacterium</name>
    <name type="common">gcode 4</name>
    <dbReference type="NCBI Taxonomy" id="1234023"/>
    <lineage>
        <taxon>Bacteria</taxon>
        <taxon>environmental samples</taxon>
    </lineage>
</organism>
<sequence>MNNFGIFLFCHCDPAWAGEAILIFNLDCFVVISFLLAMTTIINSKFNFIYSCYIMPRRMLQKMRIHQDENLSR</sequence>
<proteinExistence type="predicted"/>
<evidence type="ECO:0000313" key="1">
    <source>
        <dbReference type="EMBL" id="EKD25152.1"/>
    </source>
</evidence>
<name>K1XIY8_9BACT</name>
<protein>
    <submittedName>
        <fullName evidence="1">Uncharacterized protein</fullName>
    </submittedName>
</protein>
<comment type="caution">
    <text evidence="1">The sequence shown here is derived from an EMBL/GenBank/DDBJ whole genome shotgun (WGS) entry which is preliminary data.</text>
</comment>
<reference evidence="1" key="1">
    <citation type="journal article" date="2012" name="Science">
        <title>Fermentation, hydrogen, and sulfur metabolism in multiple uncultivated bacterial phyla.</title>
        <authorList>
            <person name="Wrighton K.C."/>
            <person name="Thomas B.C."/>
            <person name="Sharon I."/>
            <person name="Miller C.S."/>
            <person name="Castelle C.J."/>
            <person name="VerBerkmoes N.C."/>
            <person name="Wilkins M.J."/>
            <person name="Hettich R.L."/>
            <person name="Lipton M.S."/>
            <person name="Williams K.H."/>
            <person name="Long P.E."/>
            <person name="Banfield J.F."/>
        </authorList>
    </citation>
    <scope>NUCLEOTIDE SEQUENCE [LARGE SCALE GENOMIC DNA]</scope>
</reference>
<dbReference type="EMBL" id="AMFJ01036120">
    <property type="protein sequence ID" value="EKD25152.1"/>
    <property type="molecule type" value="Genomic_DNA"/>
</dbReference>
<gene>
    <name evidence="1" type="ORF">ACD_80C00113G0020</name>
</gene>